<evidence type="ECO:0000313" key="6">
    <source>
        <dbReference type="Proteomes" id="UP000186136"/>
    </source>
</evidence>
<comment type="function">
    <text evidence="1">Involved in the control of energetic metabolism and significantly contribute to cell fitness, especially under respiratory growth conditions.</text>
</comment>
<gene>
    <name evidence="5" type="ORF">PMKS-001241</name>
</gene>
<evidence type="ECO:0000256" key="2">
    <source>
        <dbReference type="ARBA" id="ARBA00004202"/>
    </source>
</evidence>
<reference evidence="5 6" key="1">
    <citation type="submission" date="2016-08" db="EMBL/GenBank/DDBJ databases">
        <title>Whole genome shotgun sequence of Pichia membranifaciens KS47-1.</title>
        <authorList>
            <person name="Konishi M."/>
            <person name="Ishida M."/>
            <person name="Arakawa T."/>
            <person name="Kato Y."/>
            <person name="Horiuchi J."/>
        </authorList>
    </citation>
    <scope>NUCLEOTIDE SEQUENCE [LARGE SCALE GENOMIC DNA]</scope>
    <source>
        <strain evidence="5 6">KS47-1</strain>
    </source>
</reference>
<comment type="subcellular location">
    <subcellularLocation>
        <location evidence="2">Cell membrane</location>
        <topology evidence="2">Peripheral membrane protein</topology>
    </subcellularLocation>
</comment>
<accession>A0A1Q2YEG1</accession>
<proteinExistence type="inferred from homology"/>
<evidence type="ECO:0000313" key="5">
    <source>
        <dbReference type="EMBL" id="GAV27773.1"/>
    </source>
</evidence>
<dbReference type="InterPro" id="IPR022554">
    <property type="entry name" value="RGI1"/>
</dbReference>
<dbReference type="Gene3D" id="3.40.1000.40">
    <property type="entry name" value="Respiratory growth induced protein 1"/>
    <property type="match status" value="1"/>
</dbReference>
<dbReference type="Pfam" id="PF10843">
    <property type="entry name" value="RGI1"/>
    <property type="match status" value="1"/>
</dbReference>
<dbReference type="OrthoDB" id="4082176at2759"/>
<organism evidence="5 6">
    <name type="scientific">Pichia membranifaciens</name>
    <dbReference type="NCBI Taxonomy" id="4926"/>
    <lineage>
        <taxon>Eukaryota</taxon>
        <taxon>Fungi</taxon>
        <taxon>Dikarya</taxon>
        <taxon>Ascomycota</taxon>
        <taxon>Saccharomycotina</taxon>
        <taxon>Pichiomycetes</taxon>
        <taxon>Pichiales</taxon>
        <taxon>Pichiaceae</taxon>
        <taxon>Pichia</taxon>
    </lineage>
</organism>
<keyword evidence="6" id="KW-1185">Reference proteome</keyword>
<evidence type="ECO:0000256" key="1">
    <source>
        <dbReference type="ARBA" id="ARBA00003033"/>
    </source>
</evidence>
<dbReference type="GO" id="GO:0005886">
    <property type="term" value="C:plasma membrane"/>
    <property type="evidence" value="ECO:0007669"/>
    <property type="project" value="UniProtKB-SubCell"/>
</dbReference>
<dbReference type="Proteomes" id="UP000186136">
    <property type="component" value="Unassembled WGS sequence"/>
</dbReference>
<dbReference type="GO" id="GO:0006112">
    <property type="term" value="P:energy reserve metabolic process"/>
    <property type="evidence" value="ECO:0007669"/>
    <property type="project" value="InterPro"/>
</dbReference>
<protein>
    <recommendedName>
        <fullName evidence="4">Respiratory growth induced protein 1</fullName>
    </recommendedName>
</protein>
<comment type="caution">
    <text evidence="5">The sequence shown here is derived from an EMBL/GenBank/DDBJ whole genome shotgun (WGS) entry which is preliminary data.</text>
</comment>
<sequence length="256" mass="29364">MKKNRSSKIELEPRVIYHLSKEPSVRNSKEVTYDDLKKFEDYIKNKSWDDEYDQMEVNLEYIPPFIANEIHGEEEHIKPQMNALNKKFRRHLHQHLTKHLLPEINKMAGLSYQFKEIDEGLMPNFNGIESTYRWHYEDLGNHGFDEDEYRDRRHWDATLDVVVFLLAGAIVLRPVYSLVADNADVAADIAVTVTAVTVTGIDNSKHSSAPRISSFPSPPRLGPADPFIFASYCADSRFISADNKKRSSAAVVQKPS</sequence>
<evidence type="ECO:0000256" key="4">
    <source>
        <dbReference type="ARBA" id="ARBA00021474"/>
    </source>
</evidence>
<dbReference type="AlphaFoldDB" id="A0A1Q2YEG1"/>
<comment type="similarity">
    <text evidence="3">Belongs to the RGI1 family.</text>
</comment>
<dbReference type="InterPro" id="IPR038235">
    <property type="entry name" value="RGI1_sf"/>
</dbReference>
<dbReference type="EMBL" id="BDGI01000046">
    <property type="protein sequence ID" value="GAV27773.1"/>
    <property type="molecule type" value="Genomic_DNA"/>
</dbReference>
<evidence type="ECO:0000256" key="3">
    <source>
        <dbReference type="ARBA" id="ARBA00009268"/>
    </source>
</evidence>
<name>A0A1Q2YEG1_9ASCO</name>